<sequence length="143" mass="15857">VLCRALPCSTVLCRALPCSTVLCRVCALKLFDRTSSTDHHAYTKVALLVVCERQLFDRTSSTDLHQDHRASSVYVLRLFDSSSSTGHHAFTKVTVLVVACACAMFWTEPQALTFTKVTDAREECPCSVERHAACWDCLSSSPR</sequence>
<dbReference type="Proteomes" id="UP001219518">
    <property type="component" value="Unassembled WGS sequence"/>
</dbReference>
<feature type="non-terminal residue" evidence="2">
    <location>
        <position position="1"/>
    </location>
</feature>
<keyword evidence="1" id="KW-0732">Signal</keyword>
<feature type="signal peptide" evidence="1">
    <location>
        <begin position="1"/>
        <end position="15"/>
    </location>
</feature>
<name>A0AAE1LD05_9NEOP</name>
<organism evidence="2 3">
    <name type="scientific">Frankliniella fusca</name>
    <dbReference type="NCBI Taxonomy" id="407009"/>
    <lineage>
        <taxon>Eukaryota</taxon>
        <taxon>Metazoa</taxon>
        <taxon>Ecdysozoa</taxon>
        <taxon>Arthropoda</taxon>
        <taxon>Hexapoda</taxon>
        <taxon>Insecta</taxon>
        <taxon>Pterygota</taxon>
        <taxon>Neoptera</taxon>
        <taxon>Paraneoptera</taxon>
        <taxon>Thysanoptera</taxon>
        <taxon>Terebrantia</taxon>
        <taxon>Thripoidea</taxon>
        <taxon>Thripidae</taxon>
        <taxon>Frankliniella</taxon>
    </lineage>
</organism>
<keyword evidence="3" id="KW-1185">Reference proteome</keyword>
<evidence type="ECO:0000313" key="2">
    <source>
        <dbReference type="EMBL" id="KAK3914209.1"/>
    </source>
</evidence>
<protein>
    <submittedName>
        <fullName evidence="2">Zinc finger protein 2</fullName>
    </submittedName>
</protein>
<dbReference type="AlphaFoldDB" id="A0AAE1LD05"/>
<gene>
    <name evidence="2" type="ORF">KUF71_023622</name>
</gene>
<feature type="chain" id="PRO_5042180772" evidence="1">
    <location>
        <begin position="16"/>
        <end position="143"/>
    </location>
</feature>
<evidence type="ECO:0000256" key="1">
    <source>
        <dbReference type="SAM" id="SignalP"/>
    </source>
</evidence>
<reference evidence="2" key="2">
    <citation type="journal article" date="2023" name="BMC Genomics">
        <title>Pest status, molecular evolution, and epigenetic factors derived from the genome assembly of Frankliniella fusca, a thysanopteran phytovirus vector.</title>
        <authorList>
            <person name="Catto M.A."/>
            <person name="Labadie P.E."/>
            <person name="Jacobson A.L."/>
            <person name="Kennedy G.G."/>
            <person name="Srinivasan R."/>
            <person name="Hunt B.G."/>
        </authorList>
    </citation>
    <scope>NUCLEOTIDE SEQUENCE</scope>
    <source>
        <strain evidence="2">PL_HMW_Pooled</strain>
    </source>
</reference>
<proteinExistence type="predicted"/>
<accession>A0AAE1LD05</accession>
<dbReference type="EMBL" id="JAHWGI010000360">
    <property type="protein sequence ID" value="KAK3914209.1"/>
    <property type="molecule type" value="Genomic_DNA"/>
</dbReference>
<reference evidence="2" key="1">
    <citation type="submission" date="2021-07" db="EMBL/GenBank/DDBJ databases">
        <authorList>
            <person name="Catto M.A."/>
            <person name="Jacobson A."/>
            <person name="Kennedy G."/>
            <person name="Labadie P."/>
            <person name="Hunt B.G."/>
            <person name="Srinivasan R."/>
        </authorList>
    </citation>
    <scope>NUCLEOTIDE SEQUENCE</scope>
    <source>
        <strain evidence="2">PL_HMW_Pooled</strain>
        <tissue evidence="2">Head</tissue>
    </source>
</reference>
<comment type="caution">
    <text evidence="2">The sequence shown here is derived from an EMBL/GenBank/DDBJ whole genome shotgun (WGS) entry which is preliminary data.</text>
</comment>
<evidence type="ECO:0000313" key="3">
    <source>
        <dbReference type="Proteomes" id="UP001219518"/>
    </source>
</evidence>